<gene>
    <name evidence="1" type="ORF">M0R45_034686</name>
</gene>
<keyword evidence="2" id="KW-1185">Reference proteome</keyword>
<evidence type="ECO:0000313" key="1">
    <source>
        <dbReference type="EMBL" id="KAK9910736.1"/>
    </source>
</evidence>
<comment type="caution">
    <text evidence="1">The sequence shown here is derived from an EMBL/GenBank/DDBJ whole genome shotgun (WGS) entry which is preliminary data.</text>
</comment>
<sequence>MASVIASQALLSPNSTLIRATPKFKSFYIPTPSVKFLLKSPTPLHLRHHNPQTITQPNLRSHHHCSPMPQTCILTILFALSLADARTISIPLLKFGSQFGPSIASTADPLFFPVSLDSGRRPWLPAAIE</sequence>
<proteinExistence type="predicted"/>
<name>A0AAW1VUJ6_RUBAR</name>
<accession>A0AAW1VUJ6</accession>
<dbReference type="Proteomes" id="UP001457282">
    <property type="component" value="Unassembled WGS sequence"/>
</dbReference>
<evidence type="ECO:0000313" key="2">
    <source>
        <dbReference type="Proteomes" id="UP001457282"/>
    </source>
</evidence>
<protein>
    <submittedName>
        <fullName evidence="1">Uncharacterized protein</fullName>
    </submittedName>
</protein>
<organism evidence="1 2">
    <name type="scientific">Rubus argutus</name>
    <name type="common">Southern blackberry</name>
    <dbReference type="NCBI Taxonomy" id="59490"/>
    <lineage>
        <taxon>Eukaryota</taxon>
        <taxon>Viridiplantae</taxon>
        <taxon>Streptophyta</taxon>
        <taxon>Embryophyta</taxon>
        <taxon>Tracheophyta</taxon>
        <taxon>Spermatophyta</taxon>
        <taxon>Magnoliopsida</taxon>
        <taxon>eudicotyledons</taxon>
        <taxon>Gunneridae</taxon>
        <taxon>Pentapetalae</taxon>
        <taxon>rosids</taxon>
        <taxon>fabids</taxon>
        <taxon>Rosales</taxon>
        <taxon>Rosaceae</taxon>
        <taxon>Rosoideae</taxon>
        <taxon>Rosoideae incertae sedis</taxon>
        <taxon>Rubus</taxon>
    </lineage>
</organism>
<dbReference type="AlphaFoldDB" id="A0AAW1VUJ6"/>
<reference evidence="1 2" key="1">
    <citation type="journal article" date="2023" name="G3 (Bethesda)">
        <title>A chromosome-length genome assembly and annotation of blackberry (Rubus argutus, cv. 'Hillquist').</title>
        <authorList>
            <person name="Bruna T."/>
            <person name="Aryal R."/>
            <person name="Dudchenko O."/>
            <person name="Sargent D.J."/>
            <person name="Mead D."/>
            <person name="Buti M."/>
            <person name="Cavallini A."/>
            <person name="Hytonen T."/>
            <person name="Andres J."/>
            <person name="Pham M."/>
            <person name="Weisz D."/>
            <person name="Mascagni F."/>
            <person name="Usai G."/>
            <person name="Natali L."/>
            <person name="Bassil N."/>
            <person name="Fernandez G.E."/>
            <person name="Lomsadze A."/>
            <person name="Armour M."/>
            <person name="Olukolu B."/>
            <person name="Poorten T."/>
            <person name="Britton C."/>
            <person name="Davik J."/>
            <person name="Ashrafi H."/>
            <person name="Aiden E.L."/>
            <person name="Borodovsky M."/>
            <person name="Worthington M."/>
        </authorList>
    </citation>
    <scope>NUCLEOTIDE SEQUENCE [LARGE SCALE GENOMIC DNA]</scope>
    <source>
        <strain evidence="1">PI 553951</strain>
    </source>
</reference>
<dbReference type="EMBL" id="JBEDUW010000007">
    <property type="protein sequence ID" value="KAK9910736.1"/>
    <property type="molecule type" value="Genomic_DNA"/>
</dbReference>